<dbReference type="PANTHER" id="PTHR33927:SF5">
    <property type="entry name" value="ENZYME, PUTATIVE (AFU_ORTHOLOGUE AFUA_8G01222)-RELATED"/>
    <property type="match status" value="1"/>
</dbReference>
<feature type="region of interest" description="Disordered" evidence="1">
    <location>
        <begin position="1"/>
        <end position="56"/>
    </location>
</feature>
<keyword evidence="2" id="KW-0472">Membrane</keyword>
<dbReference type="EMBL" id="JAQQWP010000002">
    <property type="protein sequence ID" value="KAK8130379.1"/>
    <property type="molecule type" value="Genomic_DNA"/>
</dbReference>
<evidence type="ECO:0008006" key="5">
    <source>
        <dbReference type="Google" id="ProtNLM"/>
    </source>
</evidence>
<dbReference type="InterPro" id="IPR039261">
    <property type="entry name" value="FNR_nucleotide-bd"/>
</dbReference>
<dbReference type="InterPro" id="IPR052979">
    <property type="entry name" value="Adenylate-forming_domain"/>
</dbReference>
<keyword evidence="2" id="KW-0812">Transmembrane</keyword>
<dbReference type="SUPFAM" id="SSF52343">
    <property type="entry name" value="Ferredoxin reductase-like, C-terminal NADP-linked domain"/>
    <property type="match status" value="1"/>
</dbReference>
<organism evidence="3 4">
    <name type="scientific">Apiospora kogelbergensis</name>
    <dbReference type="NCBI Taxonomy" id="1337665"/>
    <lineage>
        <taxon>Eukaryota</taxon>
        <taxon>Fungi</taxon>
        <taxon>Dikarya</taxon>
        <taxon>Ascomycota</taxon>
        <taxon>Pezizomycotina</taxon>
        <taxon>Sordariomycetes</taxon>
        <taxon>Xylariomycetidae</taxon>
        <taxon>Amphisphaeriales</taxon>
        <taxon>Apiosporaceae</taxon>
        <taxon>Apiospora</taxon>
    </lineage>
</organism>
<feature type="transmembrane region" description="Helical" evidence="2">
    <location>
        <begin position="77"/>
        <end position="95"/>
    </location>
</feature>
<dbReference type="Proteomes" id="UP001392437">
    <property type="component" value="Unassembled WGS sequence"/>
</dbReference>
<feature type="transmembrane region" description="Helical" evidence="2">
    <location>
        <begin position="187"/>
        <end position="205"/>
    </location>
</feature>
<gene>
    <name evidence="3" type="ORF">PG999_002759</name>
</gene>
<dbReference type="PANTHER" id="PTHR33927">
    <property type="entry name" value="TRANSMEMBRANE PROTEIN"/>
    <property type="match status" value="1"/>
</dbReference>
<proteinExistence type="predicted"/>
<feature type="transmembrane region" description="Helical" evidence="2">
    <location>
        <begin position="264"/>
        <end position="281"/>
    </location>
</feature>
<reference evidence="3 4" key="1">
    <citation type="submission" date="2023-01" db="EMBL/GenBank/DDBJ databases">
        <title>Analysis of 21 Apiospora genomes using comparative genomics revels a genus with tremendous synthesis potential of carbohydrate active enzymes and secondary metabolites.</title>
        <authorList>
            <person name="Sorensen T."/>
        </authorList>
    </citation>
    <scope>NUCLEOTIDE SEQUENCE [LARGE SCALE GENOMIC DNA]</scope>
    <source>
        <strain evidence="3 4">CBS 117206</strain>
    </source>
</reference>
<evidence type="ECO:0000313" key="3">
    <source>
        <dbReference type="EMBL" id="KAK8130379.1"/>
    </source>
</evidence>
<comment type="caution">
    <text evidence="3">The sequence shown here is derived from an EMBL/GenBank/DDBJ whole genome shotgun (WGS) entry which is preliminary data.</text>
</comment>
<feature type="transmembrane region" description="Helical" evidence="2">
    <location>
        <begin position="150"/>
        <end position="175"/>
    </location>
</feature>
<keyword evidence="2" id="KW-1133">Transmembrane helix</keyword>
<feature type="transmembrane region" description="Helical" evidence="2">
    <location>
        <begin position="226"/>
        <end position="244"/>
    </location>
</feature>
<feature type="compositionally biased region" description="Low complexity" evidence="1">
    <location>
        <begin position="13"/>
        <end position="32"/>
    </location>
</feature>
<keyword evidence="4" id="KW-1185">Reference proteome</keyword>
<accession>A0AAW0R928</accession>
<evidence type="ECO:0000256" key="2">
    <source>
        <dbReference type="SAM" id="Phobius"/>
    </source>
</evidence>
<sequence>MATQQVFRQPDGSNASVSSSSNTMAASAANSSDNDLRRTDALQKSPAAAGSKELPKRDAPDMVERVRYKYASTYRKIFGGIFTINLAVLVAVLVVTKGDPASWIVVSVASANLMCCLLFRQEEFVNLMYELFTCAPLSWPLGLRKRLAKVYHYGGCHSGAGTAAVAWYLLYTALATRDYIREPLSDVLVNMVTSWIVVLMFLLILTAAHPSLRRRYHDYFEMFHRFAGWTALVSFWVQVAFAVQVRARQQNKPVGIVLVTSPNFWFFCVSTSCSLISWSRLRHHAVYPEKLSDHATRLHFRYRPMQPFYGVKLSDAPLTEWHAFATIPDTAPTSADEAEKGDKSNITGFSVVVSNAGDWTRKQIAAAEGRKLWVRGAPLHGVLYTSRLFRRIVVVATGSGIGPCLSLMFAKQTPMRVLWSTRDPQKTYGDGVVAAVRSADPNALIWNTTERGYPDIVAETNKLVQESDAEAVFVISNPKVTDKVVMGMLTRGVAAYGAIFDS</sequence>
<name>A0AAW0R928_9PEZI</name>
<dbReference type="AlphaFoldDB" id="A0AAW0R928"/>
<evidence type="ECO:0000313" key="4">
    <source>
        <dbReference type="Proteomes" id="UP001392437"/>
    </source>
</evidence>
<evidence type="ECO:0000256" key="1">
    <source>
        <dbReference type="SAM" id="MobiDB-lite"/>
    </source>
</evidence>
<protein>
    <recommendedName>
        <fullName evidence="5">Non-ribosomal peptide synthetase</fullName>
    </recommendedName>
</protein>
<feature type="transmembrane region" description="Helical" evidence="2">
    <location>
        <begin position="101"/>
        <end position="119"/>
    </location>
</feature>